<gene>
    <name evidence="2" type="ORF">DERYTH_LOCUS27617</name>
</gene>
<keyword evidence="3" id="KW-1185">Reference proteome</keyword>
<organism evidence="2 3">
    <name type="scientific">Dentiscutata erythropus</name>
    <dbReference type="NCBI Taxonomy" id="1348616"/>
    <lineage>
        <taxon>Eukaryota</taxon>
        <taxon>Fungi</taxon>
        <taxon>Fungi incertae sedis</taxon>
        <taxon>Mucoromycota</taxon>
        <taxon>Glomeromycotina</taxon>
        <taxon>Glomeromycetes</taxon>
        <taxon>Diversisporales</taxon>
        <taxon>Gigasporaceae</taxon>
        <taxon>Dentiscutata</taxon>
    </lineage>
</organism>
<dbReference type="Proteomes" id="UP000789405">
    <property type="component" value="Unassembled WGS sequence"/>
</dbReference>
<feature type="region of interest" description="Disordered" evidence="1">
    <location>
        <begin position="1"/>
        <end position="32"/>
    </location>
</feature>
<feature type="non-terminal residue" evidence="2">
    <location>
        <position position="183"/>
    </location>
</feature>
<dbReference type="AlphaFoldDB" id="A0A9N9KDW0"/>
<feature type="non-terminal residue" evidence="2">
    <location>
        <position position="1"/>
    </location>
</feature>
<evidence type="ECO:0000313" key="3">
    <source>
        <dbReference type="Proteomes" id="UP000789405"/>
    </source>
</evidence>
<comment type="caution">
    <text evidence="2">The sequence shown here is derived from an EMBL/GenBank/DDBJ whole genome shotgun (WGS) entry which is preliminary data.</text>
</comment>
<dbReference type="OrthoDB" id="2410008at2759"/>
<evidence type="ECO:0000313" key="2">
    <source>
        <dbReference type="EMBL" id="CAG8824041.1"/>
    </source>
</evidence>
<reference evidence="2" key="1">
    <citation type="submission" date="2021-06" db="EMBL/GenBank/DDBJ databases">
        <authorList>
            <person name="Kallberg Y."/>
            <person name="Tangrot J."/>
            <person name="Rosling A."/>
        </authorList>
    </citation>
    <scope>NUCLEOTIDE SEQUENCE</scope>
    <source>
        <strain evidence="2">MA453B</strain>
    </source>
</reference>
<protein>
    <submittedName>
        <fullName evidence="2">2109_t:CDS:1</fullName>
    </submittedName>
</protein>
<sequence length="183" mass="20362">DESFTDSSREASRDKGSSISSSPCSNNTPISSSPLFVNRNADHFSKASNTNGIRPDGQLICESIFSRFKMEVGSLESSKLVNSLFNKKQSDKAKLILAMLMSGAHVCNNFDPSYMTQSIQKLLEEIGYVTLQVHNENLIAHIYDFTYSPIKVRQILIDVLIPVCPTVRIGLAILWNAESLIRF</sequence>
<feature type="compositionally biased region" description="Basic and acidic residues" evidence="1">
    <location>
        <begin position="7"/>
        <end position="16"/>
    </location>
</feature>
<proteinExistence type="predicted"/>
<name>A0A9N9KDW0_9GLOM</name>
<evidence type="ECO:0000256" key="1">
    <source>
        <dbReference type="SAM" id="MobiDB-lite"/>
    </source>
</evidence>
<feature type="compositionally biased region" description="Low complexity" evidence="1">
    <location>
        <begin position="17"/>
        <end position="32"/>
    </location>
</feature>
<dbReference type="EMBL" id="CAJVPY010064250">
    <property type="protein sequence ID" value="CAG8824041.1"/>
    <property type="molecule type" value="Genomic_DNA"/>
</dbReference>
<accession>A0A9N9KDW0</accession>